<protein>
    <recommendedName>
        <fullName evidence="3">WXG100 family type VII secretion target</fullName>
    </recommendedName>
</protein>
<dbReference type="RefSeq" id="WP_379530559.1">
    <property type="nucleotide sequence ID" value="NZ_JBHSBI010000013.1"/>
</dbReference>
<dbReference type="Proteomes" id="UP001595851">
    <property type="component" value="Unassembled WGS sequence"/>
</dbReference>
<keyword evidence="2" id="KW-1185">Reference proteome</keyword>
<organism evidence="1 2">
    <name type="scientific">Nonomuraea purpurea</name>
    <dbReference type="NCBI Taxonomy" id="1849276"/>
    <lineage>
        <taxon>Bacteria</taxon>
        <taxon>Bacillati</taxon>
        <taxon>Actinomycetota</taxon>
        <taxon>Actinomycetes</taxon>
        <taxon>Streptosporangiales</taxon>
        <taxon>Streptosporangiaceae</taxon>
        <taxon>Nonomuraea</taxon>
    </lineage>
</organism>
<gene>
    <name evidence="1" type="ORF">ACFOY2_25230</name>
</gene>
<evidence type="ECO:0000313" key="1">
    <source>
        <dbReference type="EMBL" id="MFC4010554.1"/>
    </source>
</evidence>
<reference evidence="2" key="1">
    <citation type="journal article" date="2019" name="Int. J. Syst. Evol. Microbiol.">
        <title>The Global Catalogue of Microorganisms (GCM) 10K type strain sequencing project: providing services to taxonomists for standard genome sequencing and annotation.</title>
        <authorList>
            <consortium name="The Broad Institute Genomics Platform"/>
            <consortium name="The Broad Institute Genome Sequencing Center for Infectious Disease"/>
            <person name="Wu L."/>
            <person name="Ma J."/>
        </authorList>
    </citation>
    <scope>NUCLEOTIDE SEQUENCE [LARGE SCALE GENOMIC DNA]</scope>
    <source>
        <strain evidence="2">TBRC 1276</strain>
    </source>
</reference>
<sequence>MAPRENDTLYLGPALETGISQWDTMADSLGKNWSKVSAEIEAMHAAAPWGDGPEGRVFLGTYMKDDAPTQLVETGTELVRHIADAGRLLREAISNSRGTEAQIAADLRRQANVRGV</sequence>
<evidence type="ECO:0000313" key="2">
    <source>
        <dbReference type="Proteomes" id="UP001595851"/>
    </source>
</evidence>
<comment type="caution">
    <text evidence="1">The sequence shown here is derived from an EMBL/GenBank/DDBJ whole genome shotgun (WGS) entry which is preliminary data.</text>
</comment>
<accession>A0ABV8GCG2</accession>
<evidence type="ECO:0008006" key="3">
    <source>
        <dbReference type="Google" id="ProtNLM"/>
    </source>
</evidence>
<dbReference type="EMBL" id="JBHSBI010000013">
    <property type="protein sequence ID" value="MFC4010554.1"/>
    <property type="molecule type" value="Genomic_DNA"/>
</dbReference>
<name>A0ABV8GCG2_9ACTN</name>
<proteinExistence type="predicted"/>